<name>A0A2U1LGN9_ARTAN</name>
<dbReference type="InterPro" id="IPR014044">
    <property type="entry name" value="CAP_dom"/>
</dbReference>
<evidence type="ECO:0000313" key="9">
    <source>
        <dbReference type="Proteomes" id="UP000245207"/>
    </source>
</evidence>
<dbReference type="GO" id="GO:0005576">
    <property type="term" value="C:extracellular region"/>
    <property type="evidence" value="ECO:0007669"/>
    <property type="project" value="InterPro"/>
</dbReference>
<dbReference type="Proteomes" id="UP000245207">
    <property type="component" value="Unassembled WGS sequence"/>
</dbReference>
<accession>A0A2U1LGN9</accession>
<feature type="signal peptide" evidence="6">
    <location>
        <begin position="1"/>
        <end position="24"/>
    </location>
</feature>
<dbReference type="SMART" id="SM00198">
    <property type="entry name" value="SCP"/>
    <property type="match status" value="1"/>
</dbReference>
<organism evidence="8 9">
    <name type="scientific">Artemisia annua</name>
    <name type="common">Sweet wormwood</name>
    <dbReference type="NCBI Taxonomy" id="35608"/>
    <lineage>
        <taxon>Eukaryota</taxon>
        <taxon>Viridiplantae</taxon>
        <taxon>Streptophyta</taxon>
        <taxon>Embryophyta</taxon>
        <taxon>Tracheophyta</taxon>
        <taxon>Spermatophyta</taxon>
        <taxon>Magnoliopsida</taxon>
        <taxon>eudicotyledons</taxon>
        <taxon>Gunneridae</taxon>
        <taxon>Pentapetalae</taxon>
        <taxon>asterids</taxon>
        <taxon>campanulids</taxon>
        <taxon>Asterales</taxon>
        <taxon>Asteraceae</taxon>
        <taxon>Asteroideae</taxon>
        <taxon>Anthemideae</taxon>
        <taxon>Artemisiinae</taxon>
        <taxon>Artemisia</taxon>
    </lineage>
</organism>
<keyword evidence="3" id="KW-0611">Plant defense</keyword>
<keyword evidence="2 6" id="KW-0732">Signal</keyword>
<comment type="caution">
    <text evidence="8">The sequence shown here is derived from an EMBL/GenBank/DDBJ whole genome shotgun (WGS) entry which is preliminary data.</text>
</comment>
<dbReference type="CDD" id="cd05381">
    <property type="entry name" value="CAP_PR-1"/>
    <property type="match status" value="1"/>
</dbReference>
<dbReference type="Gene3D" id="3.40.33.10">
    <property type="entry name" value="CAP"/>
    <property type="match status" value="1"/>
</dbReference>
<keyword evidence="9" id="KW-1185">Reference proteome</keyword>
<feature type="chain" id="PRO_5015408072" evidence="6">
    <location>
        <begin position="25"/>
        <end position="162"/>
    </location>
</feature>
<evidence type="ECO:0000256" key="3">
    <source>
        <dbReference type="ARBA" id="ARBA00022821"/>
    </source>
</evidence>
<keyword evidence="5" id="KW-0568">Pathogenesis-related protein</keyword>
<comment type="similarity">
    <text evidence="1">Belongs to the CRISP family.</text>
</comment>
<evidence type="ECO:0000259" key="7">
    <source>
        <dbReference type="SMART" id="SM00198"/>
    </source>
</evidence>
<evidence type="ECO:0000256" key="6">
    <source>
        <dbReference type="SAM" id="SignalP"/>
    </source>
</evidence>
<keyword evidence="4" id="KW-1015">Disulfide bond</keyword>
<gene>
    <name evidence="8" type="ORF">CTI12_AA489290</name>
</gene>
<dbReference type="Pfam" id="PF00188">
    <property type="entry name" value="CAP"/>
    <property type="match status" value="1"/>
</dbReference>
<proteinExistence type="inferred from homology"/>
<evidence type="ECO:0000256" key="4">
    <source>
        <dbReference type="ARBA" id="ARBA00023157"/>
    </source>
</evidence>
<dbReference type="InterPro" id="IPR018244">
    <property type="entry name" value="Allrgn_V5/Tpx1_CS"/>
</dbReference>
<reference evidence="8 9" key="1">
    <citation type="journal article" date="2018" name="Mol. Plant">
        <title>The genome of Artemisia annua provides insight into the evolution of Asteraceae family and artemisinin biosynthesis.</title>
        <authorList>
            <person name="Shen Q."/>
            <person name="Zhang L."/>
            <person name="Liao Z."/>
            <person name="Wang S."/>
            <person name="Yan T."/>
            <person name="Shi P."/>
            <person name="Liu M."/>
            <person name="Fu X."/>
            <person name="Pan Q."/>
            <person name="Wang Y."/>
            <person name="Lv Z."/>
            <person name="Lu X."/>
            <person name="Zhang F."/>
            <person name="Jiang W."/>
            <person name="Ma Y."/>
            <person name="Chen M."/>
            <person name="Hao X."/>
            <person name="Li L."/>
            <person name="Tang Y."/>
            <person name="Lv G."/>
            <person name="Zhou Y."/>
            <person name="Sun X."/>
            <person name="Brodelius P.E."/>
            <person name="Rose J.K.C."/>
            <person name="Tang K."/>
        </authorList>
    </citation>
    <scope>NUCLEOTIDE SEQUENCE [LARGE SCALE GENOMIC DNA]</scope>
    <source>
        <strain evidence="9">cv. Huhao1</strain>
        <tissue evidence="8">Leaf</tissue>
    </source>
</reference>
<dbReference type="SUPFAM" id="SSF55797">
    <property type="entry name" value="PR-1-like"/>
    <property type="match status" value="1"/>
</dbReference>
<evidence type="ECO:0000256" key="2">
    <source>
        <dbReference type="ARBA" id="ARBA00022729"/>
    </source>
</evidence>
<dbReference type="STRING" id="35608.A0A2U1LGN9"/>
<feature type="domain" description="SCP" evidence="7">
    <location>
        <begin position="26"/>
        <end position="158"/>
    </location>
</feature>
<dbReference type="AlphaFoldDB" id="A0A2U1LGN9"/>
<dbReference type="InterPro" id="IPR035940">
    <property type="entry name" value="CAP_sf"/>
</dbReference>
<dbReference type="FunFam" id="3.40.33.10:FF:000006">
    <property type="entry name" value="Putative pathogenesis-related protein 1"/>
    <property type="match status" value="1"/>
</dbReference>
<dbReference type="GO" id="GO:0098542">
    <property type="term" value="P:defense response to other organism"/>
    <property type="evidence" value="ECO:0007669"/>
    <property type="project" value="UniProtKB-ARBA"/>
</dbReference>
<dbReference type="PANTHER" id="PTHR10334">
    <property type="entry name" value="CYSTEINE-RICH SECRETORY PROTEIN-RELATED"/>
    <property type="match status" value="1"/>
</dbReference>
<evidence type="ECO:0000256" key="1">
    <source>
        <dbReference type="ARBA" id="ARBA00009923"/>
    </source>
</evidence>
<dbReference type="InterPro" id="IPR001283">
    <property type="entry name" value="CRISP-related"/>
</dbReference>
<dbReference type="PROSITE" id="PS01010">
    <property type="entry name" value="CRISP_2"/>
    <property type="match status" value="1"/>
</dbReference>
<dbReference type="OrthoDB" id="337038at2759"/>
<sequence>MGSCKLAFSLVCFLNLTICHIVCAQNSRQNYLNAHNVARGRVGIRGMVWNTSLAAYARNYATRRMRDCNLVHSGGPYGENLAKGSGRFTGTAAVNLWVAEKSYYDYNTNACAYGHECRHYTQVVWRDSVQLGCARARCANSRWWFVICNYYPCGNYAGQIPY</sequence>
<evidence type="ECO:0000313" key="8">
    <source>
        <dbReference type="EMBL" id="PWA48168.1"/>
    </source>
</evidence>
<dbReference type="EMBL" id="PKPP01009480">
    <property type="protein sequence ID" value="PWA48168.1"/>
    <property type="molecule type" value="Genomic_DNA"/>
</dbReference>
<evidence type="ECO:0000256" key="5">
    <source>
        <dbReference type="ARBA" id="ARBA00023265"/>
    </source>
</evidence>
<dbReference type="PRINTS" id="PR00837">
    <property type="entry name" value="V5TPXLIKE"/>
</dbReference>
<dbReference type="PROSITE" id="PS01009">
    <property type="entry name" value="CRISP_1"/>
    <property type="match status" value="1"/>
</dbReference>
<protein>
    <submittedName>
        <fullName evidence="8">Pathogenesis-related protein 1B</fullName>
    </submittedName>
</protein>